<reference evidence="1" key="1">
    <citation type="journal article" date="2014" name="Int. J. Syst. Evol. Microbiol.">
        <title>Complete genome sequence of Corynebacterium casei LMG S-19264T (=DSM 44701T), isolated from a smear-ripened cheese.</title>
        <authorList>
            <consortium name="US DOE Joint Genome Institute (JGI-PGF)"/>
            <person name="Walter F."/>
            <person name="Albersmeier A."/>
            <person name="Kalinowski J."/>
            <person name="Ruckert C."/>
        </authorList>
    </citation>
    <scope>NUCLEOTIDE SEQUENCE</scope>
    <source>
        <strain evidence="1">CGMCC 4.7398</strain>
    </source>
</reference>
<sequence>MRLDHLLSKELISIRPHIVGVAGCLFGAGLVLVAEATHGPHVLVVVAHGWNIDEELLVQRTRPVRPLGGWNAEVVVGVVRRAHCWVLRQPAEGSSHDVLLRVVPLVGAGVVRWVGWS</sequence>
<dbReference type="Proteomes" id="UP000627369">
    <property type="component" value="Unassembled WGS sequence"/>
</dbReference>
<organism evidence="1 2">
    <name type="scientific">Promicromonospora soli</name>
    <dbReference type="NCBI Taxonomy" id="2035533"/>
    <lineage>
        <taxon>Bacteria</taxon>
        <taxon>Bacillati</taxon>
        <taxon>Actinomycetota</taxon>
        <taxon>Actinomycetes</taxon>
        <taxon>Micrococcales</taxon>
        <taxon>Promicromonosporaceae</taxon>
        <taxon>Promicromonospora</taxon>
    </lineage>
</organism>
<dbReference type="EMBL" id="BNAS01000014">
    <property type="protein sequence ID" value="GHH80446.1"/>
    <property type="molecule type" value="Genomic_DNA"/>
</dbReference>
<reference evidence="1" key="2">
    <citation type="submission" date="2020-09" db="EMBL/GenBank/DDBJ databases">
        <authorList>
            <person name="Sun Q."/>
            <person name="Zhou Y."/>
        </authorList>
    </citation>
    <scope>NUCLEOTIDE SEQUENCE</scope>
    <source>
        <strain evidence="1">CGMCC 4.7398</strain>
    </source>
</reference>
<protein>
    <submittedName>
        <fullName evidence="1">Uncharacterized protein</fullName>
    </submittedName>
</protein>
<gene>
    <name evidence="1" type="ORF">GCM10017772_48580</name>
</gene>
<proteinExistence type="predicted"/>
<evidence type="ECO:0000313" key="2">
    <source>
        <dbReference type="Proteomes" id="UP000627369"/>
    </source>
</evidence>
<keyword evidence="2" id="KW-1185">Reference proteome</keyword>
<name>A0A919GAH5_9MICO</name>
<evidence type="ECO:0000313" key="1">
    <source>
        <dbReference type="EMBL" id="GHH80446.1"/>
    </source>
</evidence>
<dbReference type="AlphaFoldDB" id="A0A919GAH5"/>
<comment type="caution">
    <text evidence="1">The sequence shown here is derived from an EMBL/GenBank/DDBJ whole genome shotgun (WGS) entry which is preliminary data.</text>
</comment>
<accession>A0A919GAH5</accession>